<evidence type="ECO:0000313" key="6">
    <source>
        <dbReference type="Proteomes" id="UP000001996"/>
    </source>
</evidence>
<feature type="compositionally biased region" description="Low complexity" evidence="3">
    <location>
        <begin position="686"/>
        <end position="703"/>
    </location>
</feature>
<dbReference type="Pfam" id="PF00651">
    <property type="entry name" value="BTB"/>
    <property type="match status" value="1"/>
</dbReference>
<dbReference type="EMBL" id="CH981529">
    <property type="protein sequence ID" value="EDK46327.1"/>
    <property type="molecule type" value="Genomic_DNA"/>
</dbReference>
<organism evidence="5 6">
    <name type="scientific">Lodderomyces elongisporus (strain ATCC 11503 / CBS 2605 / JCM 1781 / NBRC 1676 / NRRL YB-4239)</name>
    <name type="common">Yeast</name>
    <name type="synonym">Saccharomyces elongisporus</name>
    <dbReference type="NCBI Taxonomy" id="379508"/>
    <lineage>
        <taxon>Eukaryota</taxon>
        <taxon>Fungi</taxon>
        <taxon>Dikarya</taxon>
        <taxon>Ascomycota</taxon>
        <taxon>Saccharomycotina</taxon>
        <taxon>Pichiomycetes</taxon>
        <taxon>Debaryomycetaceae</taxon>
        <taxon>Candida/Lodderomyces clade</taxon>
        <taxon>Lodderomyces</taxon>
    </lineage>
</organism>
<dbReference type="Gene3D" id="2.120.10.80">
    <property type="entry name" value="Kelch-type beta propeller"/>
    <property type="match status" value="1"/>
</dbReference>
<evidence type="ECO:0000313" key="5">
    <source>
        <dbReference type="EMBL" id="EDK46327.1"/>
    </source>
</evidence>
<reference evidence="5 6" key="1">
    <citation type="journal article" date="2009" name="Nature">
        <title>Evolution of pathogenicity and sexual reproduction in eight Candida genomes.</title>
        <authorList>
            <person name="Butler G."/>
            <person name="Rasmussen M.D."/>
            <person name="Lin M.F."/>
            <person name="Santos M.A."/>
            <person name="Sakthikumar S."/>
            <person name="Munro C.A."/>
            <person name="Rheinbay E."/>
            <person name="Grabherr M."/>
            <person name="Forche A."/>
            <person name="Reedy J.L."/>
            <person name="Agrafioti I."/>
            <person name="Arnaud M.B."/>
            <person name="Bates S."/>
            <person name="Brown A.J."/>
            <person name="Brunke S."/>
            <person name="Costanzo M.C."/>
            <person name="Fitzpatrick D.A."/>
            <person name="de Groot P.W."/>
            <person name="Harris D."/>
            <person name="Hoyer L.L."/>
            <person name="Hube B."/>
            <person name="Klis F.M."/>
            <person name="Kodira C."/>
            <person name="Lennard N."/>
            <person name="Logue M.E."/>
            <person name="Martin R."/>
            <person name="Neiman A.M."/>
            <person name="Nikolaou E."/>
            <person name="Quail M.A."/>
            <person name="Quinn J."/>
            <person name="Santos M.C."/>
            <person name="Schmitzberger F.F."/>
            <person name="Sherlock G."/>
            <person name="Shah P."/>
            <person name="Silverstein K.A."/>
            <person name="Skrzypek M.S."/>
            <person name="Soll D."/>
            <person name="Staggs R."/>
            <person name="Stansfield I."/>
            <person name="Stumpf M.P."/>
            <person name="Sudbery P.E."/>
            <person name="Srikantha T."/>
            <person name="Zeng Q."/>
            <person name="Berman J."/>
            <person name="Berriman M."/>
            <person name="Heitman J."/>
            <person name="Gow N.A."/>
            <person name="Lorenz M.C."/>
            <person name="Birren B.W."/>
            <person name="Kellis M."/>
            <person name="Cuomo C.A."/>
        </authorList>
    </citation>
    <scope>NUCLEOTIDE SEQUENCE [LARGE SCALE GENOMIC DNA]</scope>
    <source>
        <strain evidence="6">ATCC 11503 / BCRC 21390 / CBS 2605 / JCM 1781 / NBRC 1676 / NRRL YB-4239</strain>
    </source>
</reference>
<dbReference type="Gene3D" id="3.30.710.10">
    <property type="entry name" value="Potassium Channel Kv1.1, Chain A"/>
    <property type="match status" value="1"/>
</dbReference>
<evidence type="ECO:0000256" key="2">
    <source>
        <dbReference type="ARBA" id="ARBA00022737"/>
    </source>
</evidence>
<dbReference type="AlphaFoldDB" id="A5E4G9"/>
<sequence length="740" mass="83261">MAEAELQAPILRPLSPPMRTTPPAKLLKTNGPVIPTCSTRSTIVACSGTPYFFLYGGFDERENLDSNVYLLNTETMQWEVDDKVDTLYREGHLAAYIGNGNVLVFGGIPFEDDIPSAHRVGRNNSSRLSGSTSRNGNGNGNDNGNESESVNLNEDGNVIISETSLNAAGSAALQDFRNDSLMMIYNVFDRKWTGAPEFALQNAPTQRSRHACCLSPDGTKMYISGGQYKSQTFNDLYCYDLSTGVWTGPIEFVTRFSHTIMCSGDRIFSFGGLGKEMNRVNAIIYLSLKDQSIGEMSVSNFPTYNPDGFLHTLEILEYRAQTSLAILVLLPTEIARHRRVTLRSFNLCDFETNVFLNNESDRIFLQDPEQRDKEYVWYHLLVDNQGYLNLLGNELHEYPMDEESMTGLTDRIDPQTWKLNLLLRINLSAFGLKKGKEKYGLNDREADKLSSDFKLILGTSEFSDFQIETVITEQDRSNFELQQPYQTKSIPVHKAILAARWPHFNRMISSGMAETVTNKVLIPEPYHRVMAIISYLYVGYVDEDGIRNNGHSLELHDYASLVGLANLYELQDLKVMIIQKVFVLLKQLALQLHQGSTGSIATLLLVWKDISLANEPLLLSKIMYLVRQYWAAITRSQAFTNELSREQIVKLCQDFSDYHPDGFKRQDEVQASSIFSTLLEVESLSRNSRNSRTSRASRNSRNSTDSLGLTPSPGTPAPRTHSPFVFNSPAFDSSHISSNL</sequence>
<feature type="region of interest" description="Disordered" evidence="3">
    <location>
        <begin position="119"/>
        <end position="151"/>
    </location>
</feature>
<dbReference type="STRING" id="379508.A5E4G9"/>
<dbReference type="eggNOG" id="KOG0379">
    <property type="taxonomic scope" value="Eukaryota"/>
</dbReference>
<accession>A5E4G9</accession>
<keyword evidence="1" id="KW-0880">Kelch repeat</keyword>
<dbReference type="InterPro" id="IPR000210">
    <property type="entry name" value="BTB/POZ_dom"/>
</dbReference>
<dbReference type="GeneID" id="5231491"/>
<dbReference type="InterPro" id="IPR011333">
    <property type="entry name" value="SKP1/BTB/POZ_sf"/>
</dbReference>
<feature type="region of interest" description="Disordered" evidence="3">
    <location>
        <begin position="686"/>
        <end position="740"/>
    </location>
</feature>
<gene>
    <name evidence="5" type="ORF">LELG_04508</name>
</gene>
<dbReference type="HOGENOM" id="CLU_014024_0_0_1"/>
<dbReference type="PANTHER" id="PTHR46093:SF18">
    <property type="entry name" value="FIBRONECTIN TYPE-III DOMAIN-CONTAINING PROTEIN"/>
    <property type="match status" value="1"/>
</dbReference>
<feature type="domain" description="BTB" evidence="4">
    <location>
        <begin position="477"/>
        <end position="545"/>
    </location>
</feature>
<name>A5E4G9_LODEL</name>
<dbReference type="Pfam" id="PF24681">
    <property type="entry name" value="Kelch_KLHDC2_KLHL20_DRC7"/>
    <property type="match status" value="1"/>
</dbReference>
<dbReference type="PROSITE" id="PS50097">
    <property type="entry name" value="BTB"/>
    <property type="match status" value="1"/>
</dbReference>
<feature type="compositionally biased region" description="Polar residues" evidence="3">
    <location>
        <begin position="730"/>
        <end position="740"/>
    </location>
</feature>
<dbReference type="OrthoDB" id="432528at2759"/>
<dbReference type="PANTHER" id="PTHR46093">
    <property type="entry name" value="ACYL-COA-BINDING DOMAIN-CONTAINING PROTEIN 5"/>
    <property type="match status" value="1"/>
</dbReference>
<dbReference type="VEuPathDB" id="FungiDB:LELG_04508"/>
<dbReference type="OMA" id="HMSEVLC"/>
<protein>
    <recommendedName>
        <fullName evidence="4">BTB domain-containing protein</fullName>
    </recommendedName>
</protein>
<dbReference type="InterPro" id="IPR015915">
    <property type="entry name" value="Kelch-typ_b-propeller"/>
</dbReference>
<dbReference type="Proteomes" id="UP000001996">
    <property type="component" value="Unassembled WGS sequence"/>
</dbReference>
<evidence type="ECO:0000256" key="1">
    <source>
        <dbReference type="ARBA" id="ARBA00022441"/>
    </source>
</evidence>
<dbReference type="KEGG" id="lel:PVL30_004227"/>
<evidence type="ECO:0000256" key="3">
    <source>
        <dbReference type="SAM" id="MobiDB-lite"/>
    </source>
</evidence>
<dbReference type="SUPFAM" id="SSF54695">
    <property type="entry name" value="POZ domain"/>
    <property type="match status" value="1"/>
</dbReference>
<keyword evidence="2" id="KW-0677">Repeat</keyword>
<dbReference type="SUPFAM" id="SSF117281">
    <property type="entry name" value="Kelch motif"/>
    <property type="match status" value="1"/>
</dbReference>
<proteinExistence type="predicted"/>
<feature type="compositionally biased region" description="Low complexity" evidence="3">
    <location>
        <begin position="122"/>
        <end position="151"/>
    </location>
</feature>
<keyword evidence="6" id="KW-1185">Reference proteome</keyword>
<evidence type="ECO:0000259" key="4">
    <source>
        <dbReference type="PROSITE" id="PS50097"/>
    </source>
</evidence>
<dbReference type="InParanoid" id="A5E4G9"/>